<dbReference type="AlphaFoldDB" id="A0A386HQC1"/>
<evidence type="ECO:0000256" key="1">
    <source>
        <dbReference type="ARBA" id="ARBA00009179"/>
    </source>
</evidence>
<organism evidence="7 8">
    <name type="scientific">Arachidicoccus soli</name>
    <dbReference type="NCBI Taxonomy" id="2341117"/>
    <lineage>
        <taxon>Bacteria</taxon>
        <taxon>Pseudomonadati</taxon>
        <taxon>Bacteroidota</taxon>
        <taxon>Chitinophagia</taxon>
        <taxon>Chitinophagales</taxon>
        <taxon>Chitinophagaceae</taxon>
        <taxon>Arachidicoccus</taxon>
    </lineage>
</organism>
<dbReference type="SMART" id="SM00245">
    <property type="entry name" value="TSPc"/>
    <property type="match status" value="1"/>
</dbReference>
<dbReference type="Pfam" id="PF00595">
    <property type="entry name" value="PDZ"/>
    <property type="match status" value="1"/>
</dbReference>
<dbReference type="Pfam" id="PF03572">
    <property type="entry name" value="Peptidase_S41"/>
    <property type="match status" value="1"/>
</dbReference>
<accession>A0A386HQC1</accession>
<dbReference type="Pfam" id="PF17804">
    <property type="entry name" value="TSP_NTD"/>
    <property type="match status" value="1"/>
</dbReference>
<evidence type="ECO:0000256" key="2">
    <source>
        <dbReference type="ARBA" id="ARBA00022670"/>
    </source>
</evidence>
<dbReference type="InterPro" id="IPR001478">
    <property type="entry name" value="PDZ"/>
</dbReference>
<dbReference type="Proteomes" id="UP000266118">
    <property type="component" value="Chromosome"/>
</dbReference>
<dbReference type="InterPro" id="IPR040573">
    <property type="entry name" value="TSP_N"/>
</dbReference>
<reference evidence="7 8" key="1">
    <citation type="submission" date="2018-09" db="EMBL/GenBank/DDBJ databases">
        <title>Arachidicoccus sp. nov., a bacterium isolated from soil.</title>
        <authorList>
            <person name="Weon H.-Y."/>
            <person name="Kwon S.-W."/>
            <person name="Lee S.A."/>
        </authorList>
    </citation>
    <scope>NUCLEOTIDE SEQUENCE [LARGE SCALE GENOMIC DNA]</scope>
    <source>
        <strain evidence="7 8">KIS59-12</strain>
    </source>
</reference>
<dbReference type="InterPro" id="IPR004447">
    <property type="entry name" value="Peptidase_S41A"/>
</dbReference>
<dbReference type="GO" id="GO:0008236">
    <property type="term" value="F:serine-type peptidase activity"/>
    <property type="evidence" value="ECO:0007669"/>
    <property type="project" value="UniProtKB-KW"/>
</dbReference>
<dbReference type="SUPFAM" id="SSF50156">
    <property type="entry name" value="PDZ domain-like"/>
    <property type="match status" value="1"/>
</dbReference>
<dbReference type="CDD" id="cd07560">
    <property type="entry name" value="Peptidase_S41_CPP"/>
    <property type="match status" value="1"/>
</dbReference>
<evidence type="ECO:0000259" key="6">
    <source>
        <dbReference type="PROSITE" id="PS50106"/>
    </source>
</evidence>
<keyword evidence="3 5" id="KW-0378">Hydrolase</keyword>
<dbReference type="Gene3D" id="2.30.42.10">
    <property type="match status" value="1"/>
</dbReference>
<gene>
    <name evidence="7" type="ORF">D6B99_10865</name>
</gene>
<protein>
    <submittedName>
        <fullName evidence="7">Tail-specific protease</fullName>
    </submittedName>
</protein>
<dbReference type="OrthoDB" id="9812068at2"/>
<evidence type="ECO:0000313" key="7">
    <source>
        <dbReference type="EMBL" id="AYD48045.1"/>
    </source>
</evidence>
<dbReference type="GO" id="GO:0004175">
    <property type="term" value="F:endopeptidase activity"/>
    <property type="evidence" value="ECO:0007669"/>
    <property type="project" value="TreeGrafter"/>
</dbReference>
<dbReference type="InterPro" id="IPR036034">
    <property type="entry name" value="PDZ_sf"/>
</dbReference>
<proteinExistence type="inferred from homology"/>
<dbReference type="GO" id="GO:0030288">
    <property type="term" value="C:outer membrane-bounded periplasmic space"/>
    <property type="evidence" value="ECO:0007669"/>
    <property type="project" value="TreeGrafter"/>
</dbReference>
<dbReference type="NCBIfam" id="TIGR00225">
    <property type="entry name" value="prc"/>
    <property type="match status" value="1"/>
</dbReference>
<dbReference type="CDD" id="cd06782">
    <property type="entry name" value="cpPDZ_CPP-like"/>
    <property type="match status" value="1"/>
</dbReference>
<keyword evidence="2 5" id="KW-0645">Protease</keyword>
<evidence type="ECO:0000256" key="4">
    <source>
        <dbReference type="ARBA" id="ARBA00022825"/>
    </source>
</evidence>
<keyword evidence="4 5" id="KW-0720">Serine protease</keyword>
<dbReference type="PANTHER" id="PTHR32060:SF22">
    <property type="entry name" value="CARBOXYL-TERMINAL-PROCESSING PEPTIDASE 3, CHLOROPLASTIC"/>
    <property type="match status" value="1"/>
</dbReference>
<sequence>MFIFVSFLKIEMVQKIFSFMTSRKALPVYAMLIIGGIFCLSASCKGSNNNNNDTLTKQQQLLVGIGYIIEQQHYAPKPIDDAFSQKIFDSFLSQLDGEKDIFLQSDIKELSQYRNSIDDEIHGQTAMKFYPAAVDIFKKRIAVLKPLYTKILSQPFNFSKPDMYQPIGDSLDYPADAAADTVAWQQRLKYRTLVAYNDLIAQKAKAKAGDSLSKKSNAALEKEARNSVESYYNRYFESKFNATTFSRTAQFSMFVNTITHEMDPHSDYFAPVDQRAFNEDMSNSFYGIGAQLQEKDGQIKIESVIVGGAAWKSKKIAAGDIILKVGDGKSPQIDLSGYAITDAIKLIRGAKDSKVVLTMKKASDGSIEDVSMIREKVNLDQAAAKSVIINDGKNKIGYLNLPEFYANFQDPKGARCAADVAKELQKLKAENINGLIIDLRFNPGGSLSDVNKMIGYFVNAGPAVQVRNRNNQQQELMDNDDADYKGVLYTGPLVVMVNEFSASASEIFAAAMQDYNRAIIVGSTSTYGKGTVQTQLPLGKPNENGEPEYGGLKLTVEKFYRINGGSTQMKGVSSDIVMPDLLESFNNREKDNPSALPWDKIAAAKYTAWNPTYNKETIIKDAVTRINENPVFKSIAKTNAWMSKNENKPIDLSIDKYRANQDSIQKMFNKDDNGAVLKTPLSVNVLKVDYDKYYKNPDKTKQGWYQDFLKSVSKDVYIEESTKIVSDMIDSGKQQTAAAK</sequence>
<dbReference type="InterPro" id="IPR020992">
    <property type="entry name" value="Tail_Prtase_C"/>
</dbReference>
<dbReference type="PANTHER" id="PTHR32060">
    <property type="entry name" value="TAIL-SPECIFIC PROTEASE"/>
    <property type="match status" value="1"/>
</dbReference>
<dbReference type="InterPro" id="IPR029045">
    <property type="entry name" value="ClpP/crotonase-like_dom_sf"/>
</dbReference>
<dbReference type="SUPFAM" id="SSF52096">
    <property type="entry name" value="ClpP/crotonase"/>
    <property type="match status" value="1"/>
</dbReference>
<feature type="domain" description="PDZ" evidence="6">
    <location>
        <begin position="274"/>
        <end position="362"/>
    </location>
</feature>
<dbReference type="Pfam" id="PF11818">
    <property type="entry name" value="DUF3340"/>
    <property type="match status" value="1"/>
</dbReference>
<dbReference type="SMART" id="SM00228">
    <property type="entry name" value="PDZ"/>
    <property type="match status" value="1"/>
</dbReference>
<evidence type="ECO:0000313" key="8">
    <source>
        <dbReference type="Proteomes" id="UP000266118"/>
    </source>
</evidence>
<dbReference type="EMBL" id="CP032489">
    <property type="protein sequence ID" value="AYD48045.1"/>
    <property type="molecule type" value="Genomic_DNA"/>
</dbReference>
<name>A0A386HQC1_9BACT</name>
<evidence type="ECO:0000256" key="5">
    <source>
        <dbReference type="RuleBase" id="RU004404"/>
    </source>
</evidence>
<dbReference type="InterPro" id="IPR005151">
    <property type="entry name" value="Tail-specific_protease"/>
</dbReference>
<dbReference type="PROSITE" id="PS50106">
    <property type="entry name" value="PDZ"/>
    <property type="match status" value="1"/>
</dbReference>
<keyword evidence="8" id="KW-1185">Reference proteome</keyword>
<evidence type="ECO:0000256" key="3">
    <source>
        <dbReference type="ARBA" id="ARBA00022801"/>
    </source>
</evidence>
<dbReference type="GO" id="GO:0006508">
    <property type="term" value="P:proteolysis"/>
    <property type="evidence" value="ECO:0007669"/>
    <property type="project" value="UniProtKB-KW"/>
</dbReference>
<dbReference type="Gene3D" id="3.90.226.10">
    <property type="entry name" value="2-enoyl-CoA Hydratase, Chain A, domain 1"/>
    <property type="match status" value="1"/>
</dbReference>
<comment type="similarity">
    <text evidence="1 5">Belongs to the peptidase S41A family.</text>
</comment>
<dbReference type="KEGG" id="ark:D6B99_10865"/>
<dbReference type="GO" id="GO:0007165">
    <property type="term" value="P:signal transduction"/>
    <property type="evidence" value="ECO:0007669"/>
    <property type="project" value="TreeGrafter"/>
</dbReference>